<dbReference type="CDD" id="cd00022">
    <property type="entry name" value="BIR"/>
    <property type="match status" value="1"/>
</dbReference>
<evidence type="ECO:0000313" key="3">
    <source>
        <dbReference type="Proteomes" id="UP001347796"/>
    </source>
</evidence>
<reference evidence="2 3" key="1">
    <citation type="submission" date="2024-01" db="EMBL/GenBank/DDBJ databases">
        <title>The genome of the rayed Mediterranean limpet Patella caerulea (Linnaeus, 1758).</title>
        <authorList>
            <person name="Anh-Thu Weber A."/>
            <person name="Halstead-Nussloch G."/>
        </authorList>
    </citation>
    <scope>NUCLEOTIDE SEQUENCE [LARGE SCALE GENOMIC DNA]</scope>
    <source>
        <strain evidence="2">AATW-2023a</strain>
        <tissue evidence="2">Whole specimen</tissue>
    </source>
</reference>
<gene>
    <name evidence="2" type="ORF">SNE40_021144</name>
    <name evidence="1" type="ORF">SNE40_023739</name>
</gene>
<keyword evidence="3" id="KW-1185">Reference proteome</keyword>
<dbReference type="PROSITE" id="PS50143">
    <property type="entry name" value="BIR_REPEAT_2"/>
    <property type="match status" value="1"/>
</dbReference>
<dbReference type="Pfam" id="PF00653">
    <property type="entry name" value="BIR"/>
    <property type="match status" value="1"/>
</dbReference>
<evidence type="ECO:0000313" key="1">
    <source>
        <dbReference type="EMBL" id="KAK6165009.1"/>
    </source>
</evidence>
<protein>
    <submittedName>
        <fullName evidence="2">Uncharacterized protein</fullName>
    </submittedName>
</protein>
<dbReference type="InterPro" id="IPR001370">
    <property type="entry name" value="BIR_rpt"/>
</dbReference>
<dbReference type="EMBL" id="JAZGQO010000039">
    <property type="protein sequence ID" value="KAK6165009.1"/>
    <property type="molecule type" value="Genomic_DNA"/>
</dbReference>
<dbReference type="SUPFAM" id="SSF57924">
    <property type="entry name" value="Inhibitor of apoptosis (IAP) repeat"/>
    <property type="match status" value="1"/>
</dbReference>
<dbReference type="InterPro" id="IPR050784">
    <property type="entry name" value="IAP"/>
</dbReference>
<dbReference type="SMART" id="SM00238">
    <property type="entry name" value="BIR"/>
    <property type="match status" value="1"/>
</dbReference>
<dbReference type="PANTHER" id="PTHR10044">
    <property type="entry name" value="INHIBITOR OF APOPTOSIS"/>
    <property type="match status" value="1"/>
</dbReference>
<name>A0AAN8GGJ6_PATCE</name>
<dbReference type="Proteomes" id="UP001347796">
    <property type="component" value="Unassembled WGS sequence"/>
</dbReference>
<comment type="caution">
    <text evidence="2">The sequence shown here is derived from an EMBL/GenBank/DDBJ whole genome shotgun (WGS) entry which is preliminary data.</text>
</comment>
<evidence type="ECO:0000313" key="2">
    <source>
        <dbReference type="EMBL" id="KAK6167034.1"/>
    </source>
</evidence>
<dbReference type="AlphaFoldDB" id="A0AAN8GGJ6"/>
<dbReference type="Gene3D" id="1.10.1170.10">
    <property type="entry name" value="Inhibitor Of Apoptosis Protein (2mihbC-IAP-1), Chain A"/>
    <property type="match status" value="1"/>
</dbReference>
<dbReference type="PROSITE" id="PS01282">
    <property type="entry name" value="BIR_REPEAT_1"/>
    <property type="match status" value="1"/>
</dbReference>
<proteinExistence type="predicted"/>
<organism evidence="2 3">
    <name type="scientific">Patella caerulea</name>
    <name type="common">Rayed Mediterranean limpet</name>
    <dbReference type="NCBI Taxonomy" id="87958"/>
    <lineage>
        <taxon>Eukaryota</taxon>
        <taxon>Metazoa</taxon>
        <taxon>Spiralia</taxon>
        <taxon>Lophotrochozoa</taxon>
        <taxon>Mollusca</taxon>
        <taxon>Gastropoda</taxon>
        <taxon>Patellogastropoda</taxon>
        <taxon>Patelloidea</taxon>
        <taxon>Patellidae</taxon>
        <taxon>Patella</taxon>
    </lineage>
</organism>
<sequence>MSEYIEYNNRLATFDNRWTHVHPSAHKLSESGFVFFGNNDRVQCFSCKLILKDWQPFDDPFHEHTKYQPNCPYMRMIKGSLCGGYRWEYKGILAGKVIPLAHSRVLYKCKAECIDAAKKADFSFIDSMGRAYLFLTEWNRKEDKVKQWDIDNMSAVTHEFEAYLLN</sequence>
<accession>A0AAN8GGJ6</accession>
<dbReference type="EMBL" id="JAZGQO010000018">
    <property type="protein sequence ID" value="KAK6167034.1"/>
    <property type="molecule type" value="Genomic_DNA"/>
</dbReference>